<protein>
    <submittedName>
        <fullName evidence="1">Uncharacterized protein</fullName>
    </submittedName>
</protein>
<reference evidence="1" key="1">
    <citation type="submission" date="2014-09" db="EMBL/GenBank/DDBJ databases">
        <authorList>
            <person name="Magalhaes I.L.F."/>
            <person name="Oliveira U."/>
            <person name="Santos F.R."/>
            <person name="Vidigal T.H.D.A."/>
            <person name="Brescovit A.D."/>
            <person name="Santos A.J."/>
        </authorList>
    </citation>
    <scope>NUCLEOTIDE SEQUENCE</scope>
    <source>
        <tissue evidence="1">Shoot tissue taken approximately 20 cm above the soil surface</tissue>
    </source>
</reference>
<proteinExistence type="predicted"/>
<name>A0A0A9ECW8_ARUDO</name>
<evidence type="ECO:0000313" key="1">
    <source>
        <dbReference type="EMBL" id="JAD95700.1"/>
    </source>
</evidence>
<accession>A0A0A9ECW8</accession>
<organism evidence="1">
    <name type="scientific">Arundo donax</name>
    <name type="common">Giant reed</name>
    <name type="synonym">Donax arundinaceus</name>
    <dbReference type="NCBI Taxonomy" id="35708"/>
    <lineage>
        <taxon>Eukaryota</taxon>
        <taxon>Viridiplantae</taxon>
        <taxon>Streptophyta</taxon>
        <taxon>Embryophyta</taxon>
        <taxon>Tracheophyta</taxon>
        <taxon>Spermatophyta</taxon>
        <taxon>Magnoliopsida</taxon>
        <taxon>Liliopsida</taxon>
        <taxon>Poales</taxon>
        <taxon>Poaceae</taxon>
        <taxon>PACMAD clade</taxon>
        <taxon>Arundinoideae</taxon>
        <taxon>Arundineae</taxon>
        <taxon>Arundo</taxon>
    </lineage>
</organism>
<sequence length="48" mass="4821">MTGGLTGVVLVVSEGEVLAPVGSFLTCLSSPSPEKELRALTGGFINEG</sequence>
<dbReference type="AlphaFoldDB" id="A0A0A9ECW8"/>
<reference evidence="1" key="2">
    <citation type="journal article" date="2015" name="Data Brief">
        <title>Shoot transcriptome of the giant reed, Arundo donax.</title>
        <authorList>
            <person name="Barrero R.A."/>
            <person name="Guerrero F.D."/>
            <person name="Moolhuijzen P."/>
            <person name="Goolsby J.A."/>
            <person name="Tidwell J."/>
            <person name="Bellgard S.E."/>
            <person name="Bellgard M.I."/>
        </authorList>
    </citation>
    <scope>NUCLEOTIDE SEQUENCE</scope>
    <source>
        <tissue evidence="1">Shoot tissue taken approximately 20 cm above the soil surface</tissue>
    </source>
</reference>
<dbReference type="EMBL" id="GBRH01202195">
    <property type="protein sequence ID" value="JAD95700.1"/>
    <property type="molecule type" value="Transcribed_RNA"/>
</dbReference>